<evidence type="ECO:0000256" key="1">
    <source>
        <dbReference type="ARBA" id="ARBA00009986"/>
    </source>
</evidence>
<dbReference type="Pfam" id="PF00171">
    <property type="entry name" value="Aldedh"/>
    <property type="match status" value="1"/>
</dbReference>
<dbReference type="InterPro" id="IPR016161">
    <property type="entry name" value="Ald_DH/histidinol_DH"/>
</dbReference>
<organism evidence="6 7">
    <name type="scientific">Solidesulfovibrio fructosivorans JJ]</name>
    <dbReference type="NCBI Taxonomy" id="596151"/>
    <lineage>
        <taxon>Bacteria</taxon>
        <taxon>Pseudomonadati</taxon>
        <taxon>Thermodesulfobacteriota</taxon>
        <taxon>Desulfovibrionia</taxon>
        <taxon>Desulfovibrionales</taxon>
        <taxon>Desulfovibrionaceae</taxon>
        <taxon>Solidesulfovibrio</taxon>
    </lineage>
</organism>
<comment type="caution">
    <text evidence="6">The sequence shown here is derived from an EMBL/GenBank/DDBJ whole genome shotgun (WGS) entry which is preliminary data.</text>
</comment>
<dbReference type="eggNOG" id="COG1012">
    <property type="taxonomic scope" value="Bacteria"/>
</dbReference>
<name>E1JST3_SOLFR</name>
<evidence type="ECO:0000313" key="6">
    <source>
        <dbReference type="EMBL" id="EFL52566.1"/>
    </source>
</evidence>
<evidence type="ECO:0000313" key="7">
    <source>
        <dbReference type="Proteomes" id="UP000006250"/>
    </source>
</evidence>
<gene>
    <name evidence="6" type="ORF">DesfrDRAFT_0672</name>
</gene>
<comment type="similarity">
    <text evidence="1 4">Belongs to the aldehyde dehydrogenase family.</text>
</comment>
<feature type="active site" evidence="3">
    <location>
        <position position="267"/>
    </location>
</feature>
<dbReference type="PANTHER" id="PTHR43353">
    <property type="entry name" value="SUCCINATE-SEMIALDEHYDE DEHYDROGENASE, MITOCHONDRIAL"/>
    <property type="match status" value="1"/>
</dbReference>
<accession>E1JST3</accession>
<dbReference type="GO" id="GO:0004777">
    <property type="term" value="F:succinate-semialdehyde dehydrogenase (NAD+) activity"/>
    <property type="evidence" value="ECO:0007669"/>
    <property type="project" value="TreeGrafter"/>
</dbReference>
<proteinExistence type="inferred from homology"/>
<dbReference type="SUPFAM" id="SSF53720">
    <property type="entry name" value="ALDH-like"/>
    <property type="match status" value="1"/>
</dbReference>
<dbReference type="Proteomes" id="UP000006250">
    <property type="component" value="Unassembled WGS sequence"/>
</dbReference>
<dbReference type="InterPro" id="IPR029510">
    <property type="entry name" value="Ald_DH_CS_GLU"/>
</dbReference>
<keyword evidence="2 4" id="KW-0560">Oxidoreductase</keyword>
<sequence>MDQEKQREQPLAEVEKDFGFVPNLKEEMDQNRHGLSFLGENQINEQLHSFDPSNDELVGSVAITPLESIGEIVARAHSAATSWKNIGITRRMEMVMQAFAGMEPHMTTLAELISREMGKDIRRANGEVSGTAYSGVYIAQATNEALGPRRLSAETRVEYKPLGVAAVISPWNYPLAMANNLIVPALVAGNTVVFKPSEETPLVAKDYVDILNRNLPEGVLEVVFGDAKQGKALVESDVNLVAFTGSMAAGKDIMARSASGLKRLIMELGGNDPMIVLNDADINSAARFAVASSFENAGQMCTSTERIYVDAGIADVFESRVVEIARTYRVGPWNEPGVNIGPLVNARQHAKVLKHIQDAEDKGARMLLGGSDQPKRYIHPTVIADMSPEMLLEREETFGPVVAMSRFKNVEDAIERANATDYGLGAVVFGKAEANRVADQVEAGMVGINQGVGGMGDAPWVGAKQSGFGFHGSADGHRLFAQTRVVNS</sequence>
<dbReference type="Gene3D" id="3.40.605.10">
    <property type="entry name" value="Aldehyde Dehydrogenase, Chain A, domain 1"/>
    <property type="match status" value="1"/>
</dbReference>
<evidence type="ECO:0000256" key="2">
    <source>
        <dbReference type="ARBA" id="ARBA00023002"/>
    </source>
</evidence>
<dbReference type="InterPro" id="IPR016163">
    <property type="entry name" value="Ald_DH_C"/>
</dbReference>
<evidence type="ECO:0000256" key="3">
    <source>
        <dbReference type="PROSITE-ProRule" id="PRU10007"/>
    </source>
</evidence>
<dbReference type="AlphaFoldDB" id="E1JST3"/>
<dbReference type="PANTHER" id="PTHR43353:SF5">
    <property type="entry name" value="SUCCINATE-SEMIALDEHYDE DEHYDROGENASE, MITOCHONDRIAL"/>
    <property type="match status" value="1"/>
</dbReference>
<dbReference type="PROSITE" id="PS00687">
    <property type="entry name" value="ALDEHYDE_DEHYDR_GLU"/>
    <property type="match status" value="1"/>
</dbReference>
<evidence type="ECO:0000256" key="4">
    <source>
        <dbReference type="RuleBase" id="RU003345"/>
    </source>
</evidence>
<dbReference type="InterPro" id="IPR050740">
    <property type="entry name" value="Aldehyde_DH_Superfamily"/>
</dbReference>
<dbReference type="Gene3D" id="3.40.309.10">
    <property type="entry name" value="Aldehyde Dehydrogenase, Chain A, domain 2"/>
    <property type="match status" value="1"/>
</dbReference>
<dbReference type="STRING" id="596151.DesfrDRAFT_0672"/>
<protein>
    <submittedName>
        <fullName evidence="6">Aldehyde Dehydrogenase</fullName>
    </submittedName>
</protein>
<dbReference type="RefSeq" id="WP_005991090.1">
    <property type="nucleotide sequence ID" value="NZ_AECZ01000003.1"/>
</dbReference>
<dbReference type="EMBL" id="AECZ01000003">
    <property type="protein sequence ID" value="EFL52566.1"/>
    <property type="molecule type" value="Genomic_DNA"/>
</dbReference>
<reference evidence="6 7" key="1">
    <citation type="submission" date="2010-08" db="EMBL/GenBank/DDBJ databases">
        <title>The draft genome of Desulfovibrio fructosovorans JJ.</title>
        <authorList>
            <consortium name="US DOE Joint Genome Institute (JGI-PGF)"/>
            <person name="Lucas S."/>
            <person name="Copeland A."/>
            <person name="Lapidus A."/>
            <person name="Cheng J.-F."/>
            <person name="Bruce D."/>
            <person name="Goodwin L."/>
            <person name="Pitluck S."/>
            <person name="Land M.L."/>
            <person name="Hauser L."/>
            <person name="Chang Y.-J."/>
            <person name="Jeffries C."/>
            <person name="Wall J.D."/>
            <person name="Stahl D.A."/>
            <person name="Arkin A.P."/>
            <person name="Dehal P."/>
            <person name="Stolyar S.M."/>
            <person name="Hazen T.C."/>
            <person name="Woyke T.J."/>
        </authorList>
    </citation>
    <scope>NUCLEOTIDE SEQUENCE [LARGE SCALE GENOMIC DNA]</scope>
    <source>
        <strain evidence="6 7">JJ</strain>
    </source>
</reference>
<keyword evidence="7" id="KW-1185">Reference proteome</keyword>
<dbReference type="InterPro" id="IPR016162">
    <property type="entry name" value="Ald_DH_N"/>
</dbReference>
<evidence type="ECO:0000259" key="5">
    <source>
        <dbReference type="Pfam" id="PF00171"/>
    </source>
</evidence>
<dbReference type="InterPro" id="IPR015590">
    <property type="entry name" value="Aldehyde_DH_dom"/>
</dbReference>
<feature type="domain" description="Aldehyde dehydrogenase" evidence="5">
    <location>
        <begin position="45"/>
        <end position="486"/>
    </location>
</feature>
<dbReference type="GO" id="GO:0009450">
    <property type="term" value="P:gamma-aminobutyric acid catabolic process"/>
    <property type="evidence" value="ECO:0007669"/>
    <property type="project" value="TreeGrafter"/>
</dbReference>